<protein>
    <submittedName>
        <fullName evidence="3">Uncharacterized protein</fullName>
    </submittedName>
</protein>
<evidence type="ECO:0000256" key="2">
    <source>
        <dbReference type="SAM" id="MobiDB-lite"/>
    </source>
</evidence>
<proteinExistence type="predicted"/>
<evidence type="ECO:0000256" key="1">
    <source>
        <dbReference type="SAM" id="Coils"/>
    </source>
</evidence>
<dbReference type="Proteomes" id="UP001163846">
    <property type="component" value="Unassembled WGS sequence"/>
</dbReference>
<name>A0AA38NWL2_9AGAR</name>
<organism evidence="3 4">
    <name type="scientific">Lentinula raphanica</name>
    <dbReference type="NCBI Taxonomy" id="153919"/>
    <lineage>
        <taxon>Eukaryota</taxon>
        <taxon>Fungi</taxon>
        <taxon>Dikarya</taxon>
        <taxon>Basidiomycota</taxon>
        <taxon>Agaricomycotina</taxon>
        <taxon>Agaricomycetes</taxon>
        <taxon>Agaricomycetidae</taxon>
        <taxon>Agaricales</taxon>
        <taxon>Marasmiineae</taxon>
        <taxon>Omphalotaceae</taxon>
        <taxon>Lentinula</taxon>
    </lineage>
</organism>
<feature type="region of interest" description="Disordered" evidence="2">
    <location>
        <begin position="1"/>
        <end position="52"/>
    </location>
</feature>
<reference evidence="3" key="1">
    <citation type="submission" date="2022-08" db="EMBL/GenBank/DDBJ databases">
        <authorList>
            <consortium name="DOE Joint Genome Institute"/>
            <person name="Min B."/>
            <person name="Riley R."/>
            <person name="Sierra-Patev S."/>
            <person name="Naranjo-Ortiz M."/>
            <person name="Looney B."/>
            <person name="Konkel Z."/>
            <person name="Slot J.C."/>
            <person name="Sakamoto Y."/>
            <person name="Steenwyk J.L."/>
            <person name="Rokas A."/>
            <person name="Carro J."/>
            <person name="Camarero S."/>
            <person name="Ferreira P."/>
            <person name="Molpeceres G."/>
            <person name="Ruiz-Duenas F.J."/>
            <person name="Serrano A."/>
            <person name="Henrissat B."/>
            <person name="Drula E."/>
            <person name="Hughes K.W."/>
            <person name="Mata J.L."/>
            <person name="Ishikawa N.K."/>
            <person name="Vargas-Isla R."/>
            <person name="Ushijima S."/>
            <person name="Smith C.A."/>
            <person name="Ahrendt S."/>
            <person name="Andreopoulos W."/>
            <person name="He G."/>
            <person name="Labutti K."/>
            <person name="Lipzen A."/>
            <person name="Ng V."/>
            <person name="Sandor L."/>
            <person name="Barry K."/>
            <person name="Martinez A.T."/>
            <person name="Xiao Y."/>
            <person name="Gibbons J.G."/>
            <person name="Terashima K."/>
            <person name="Hibbett D.S."/>
            <person name="Grigoriev I.V."/>
        </authorList>
    </citation>
    <scope>NUCLEOTIDE SEQUENCE</scope>
    <source>
        <strain evidence="3">TFB9207</strain>
    </source>
</reference>
<comment type="caution">
    <text evidence="3">The sequence shown here is derived from an EMBL/GenBank/DDBJ whole genome shotgun (WGS) entry which is preliminary data.</text>
</comment>
<keyword evidence="1" id="KW-0175">Coiled coil</keyword>
<accession>A0AA38NWL2</accession>
<evidence type="ECO:0000313" key="3">
    <source>
        <dbReference type="EMBL" id="KAJ3831823.1"/>
    </source>
</evidence>
<evidence type="ECO:0000313" key="4">
    <source>
        <dbReference type="Proteomes" id="UP001163846"/>
    </source>
</evidence>
<sequence length="218" mass="24367">MNGDSSSNTSSNTVTINGDSLHADTDSVPSVEAMDTQESNRPASPALTDTVWGAPATGGWGYRDGSGWGRWEATPVTDQNRERHLSHSTALRNLRIDFNNANLSFSDRHNRDTALDDVDTKLWASIQCYRSSEEGRRGSSLYPTFTGCQVVERLEEVKVQLSSRIHEQEALSKQVQEASSALAALQRREKDGMRDIESLRNTKRELEYLKEIAYARLM</sequence>
<gene>
    <name evidence="3" type="ORF">F5878DRAFT_647307</name>
</gene>
<feature type="compositionally biased region" description="Low complexity" evidence="2">
    <location>
        <begin position="1"/>
        <end position="13"/>
    </location>
</feature>
<feature type="coiled-coil region" evidence="1">
    <location>
        <begin position="151"/>
        <end position="202"/>
    </location>
</feature>
<dbReference type="AlphaFoldDB" id="A0AA38NWL2"/>
<keyword evidence="4" id="KW-1185">Reference proteome</keyword>
<dbReference type="EMBL" id="MU807211">
    <property type="protein sequence ID" value="KAJ3831823.1"/>
    <property type="molecule type" value="Genomic_DNA"/>
</dbReference>